<organism evidence="1 2">
    <name type="scientific">Planomonospora alba</name>
    <dbReference type="NCBI Taxonomy" id="161354"/>
    <lineage>
        <taxon>Bacteria</taxon>
        <taxon>Bacillati</taxon>
        <taxon>Actinomycetota</taxon>
        <taxon>Actinomycetes</taxon>
        <taxon>Streptosporangiales</taxon>
        <taxon>Streptosporangiaceae</taxon>
        <taxon>Planomonospora</taxon>
    </lineage>
</organism>
<comment type="caution">
    <text evidence="1">The sequence shown here is derived from an EMBL/GenBank/DDBJ whole genome shotgun (WGS) entry which is preliminary data.</text>
</comment>
<keyword evidence="2" id="KW-1185">Reference proteome</keyword>
<dbReference type="Proteomes" id="UP001500320">
    <property type="component" value="Unassembled WGS sequence"/>
</dbReference>
<gene>
    <name evidence="1" type="ORF">GCM10010466_65780</name>
</gene>
<dbReference type="EMBL" id="BAAAUT010000093">
    <property type="protein sequence ID" value="GAA3165816.1"/>
    <property type="molecule type" value="Genomic_DNA"/>
</dbReference>
<sequence>MSTMSTETMTNTVRAEALALAPVSASAFLDRASADAAIAQALVRHGGERGCAAALAHEFGERPEAAAARMRWAGALVAELYG</sequence>
<evidence type="ECO:0000313" key="2">
    <source>
        <dbReference type="Proteomes" id="UP001500320"/>
    </source>
</evidence>
<name>A0ABP6P2R3_9ACTN</name>
<reference evidence="2" key="1">
    <citation type="journal article" date="2019" name="Int. J. Syst. Evol. Microbiol.">
        <title>The Global Catalogue of Microorganisms (GCM) 10K type strain sequencing project: providing services to taxonomists for standard genome sequencing and annotation.</title>
        <authorList>
            <consortium name="The Broad Institute Genomics Platform"/>
            <consortium name="The Broad Institute Genome Sequencing Center for Infectious Disease"/>
            <person name="Wu L."/>
            <person name="Ma J."/>
        </authorList>
    </citation>
    <scope>NUCLEOTIDE SEQUENCE [LARGE SCALE GENOMIC DNA]</scope>
    <source>
        <strain evidence="2">JCM 9373</strain>
    </source>
</reference>
<protein>
    <submittedName>
        <fullName evidence="1">Uncharacterized protein</fullName>
    </submittedName>
</protein>
<accession>A0ABP6P2R3</accession>
<evidence type="ECO:0000313" key="1">
    <source>
        <dbReference type="EMBL" id="GAA3165816.1"/>
    </source>
</evidence>
<dbReference type="RefSeq" id="WP_344866508.1">
    <property type="nucleotide sequence ID" value="NZ_BAAAUT010000093.1"/>
</dbReference>
<proteinExistence type="predicted"/>